<name>A0ACC3N492_9PEZI</name>
<sequence>MADTTANVSLDELREVIRTCPVIDNHAHNLLRPHGLKTGNLLTITTEASGDALEDTPTSLAHLRAVRQLRQLYDVPEDADWAAILQKRAQLLETDADSLTRKCLEGTQTILVDDGLSSGDTVEPYSWHDEFTLSPCKRIVRIETLASDILSALHQQDKLPVGVASADEEACSLGWVTFITAFEQAIAAAVEDPEVVGFKSVVCYRTGLDIEVRRDIDISEDGLRSFRRHFLPECVARNFRVETKGMNDALVISTCKLIAAGYRQRDIAKPLQLHTGLGDNDINLLDSNPGCLQPLIAAFPTVPIVLLHSSYPYTREAGYLATVYKNCYLDIGEVFPMVSRDGQEKILRQSLELTPWSKLLWSTDGHFFPETYWLANVQGREAMEKLLCEYVQREDLTVGQAVKAVKGMFFENSNSLYSLGLKMDNSKNAIPERPKEEVQSKDEDKSPSPRPTTTTVLPYTKADGTAMQVSSRYSPAFDRKLTPFIQAYPKTKFVFIQWLDYLALLRSRCMPIVEFQKFLKTDGELKVTTGNLGTLQNDHPSPVCNPVGAICVEPDLSLDSLRPMQELSPVKDAATIMARYTDEEGKPLDLCPRSSLEKLVNVFAEEFEVDFLVGFEIEITFCKRNKARTPDEDPFSPLDTNHAWGTISDEQYITSYALMLEITTALQDIGIGIQQVHSESGAGQYEYVLPPLPPIHAVDTLVQARQCIQQIAASRNLRATCHPMPFPGIGTAAHAHLSFNRGGVPHPDFEKLEMHFMASVLEHMRALCAFTMPQAVSYARVADDSWTGGTWIAWGTQNREVPLRKSGVLRWEIRCMDGCANMYLALAAVFAAGLIGVRGGLEMRWADCLSNPTKLSEQEKAEHGITTTLPRSLDEAIEAAEQDPELEQAMSPGMLKHFLTMKKAEQEMLNEMPEKQRRVWLMERY</sequence>
<evidence type="ECO:0000313" key="2">
    <source>
        <dbReference type="Proteomes" id="UP001281147"/>
    </source>
</evidence>
<evidence type="ECO:0000313" key="1">
    <source>
        <dbReference type="EMBL" id="KAK3708111.1"/>
    </source>
</evidence>
<gene>
    <name evidence="1" type="ORF">LTR37_011615</name>
</gene>
<protein>
    <submittedName>
        <fullName evidence="1">Uncharacterized protein</fullName>
    </submittedName>
</protein>
<comment type="caution">
    <text evidence="1">The sequence shown here is derived from an EMBL/GenBank/DDBJ whole genome shotgun (WGS) entry which is preliminary data.</text>
</comment>
<reference evidence="1" key="1">
    <citation type="submission" date="2023-07" db="EMBL/GenBank/DDBJ databases">
        <title>Black Yeasts Isolated from many extreme environments.</title>
        <authorList>
            <person name="Coleine C."/>
            <person name="Stajich J.E."/>
            <person name="Selbmann L."/>
        </authorList>
    </citation>
    <scope>NUCLEOTIDE SEQUENCE</scope>
    <source>
        <strain evidence="1">CCFEE 5714</strain>
    </source>
</reference>
<keyword evidence="2" id="KW-1185">Reference proteome</keyword>
<accession>A0ACC3N492</accession>
<proteinExistence type="predicted"/>
<organism evidence="1 2">
    <name type="scientific">Vermiconidia calcicola</name>
    <dbReference type="NCBI Taxonomy" id="1690605"/>
    <lineage>
        <taxon>Eukaryota</taxon>
        <taxon>Fungi</taxon>
        <taxon>Dikarya</taxon>
        <taxon>Ascomycota</taxon>
        <taxon>Pezizomycotina</taxon>
        <taxon>Dothideomycetes</taxon>
        <taxon>Dothideomycetidae</taxon>
        <taxon>Mycosphaerellales</taxon>
        <taxon>Extremaceae</taxon>
        <taxon>Vermiconidia</taxon>
    </lineage>
</organism>
<dbReference type="Proteomes" id="UP001281147">
    <property type="component" value="Unassembled WGS sequence"/>
</dbReference>
<dbReference type="EMBL" id="JAUTXU010000103">
    <property type="protein sequence ID" value="KAK3708111.1"/>
    <property type="molecule type" value="Genomic_DNA"/>
</dbReference>